<organism evidence="2 3">
    <name type="scientific">Mucuna pruriens</name>
    <name type="common">Velvet bean</name>
    <name type="synonym">Dolichos pruriens</name>
    <dbReference type="NCBI Taxonomy" id="157652"/>
    <lineage>
        <taxon>Eukaryota</taxon>
        <taxon>Viridiplantae</taxon>
        <taxon>Streptophyta</taxon>
        <taxon>Embryophyta</taxon>
        <taxon>Tracheophyta</taxon>
        <taxon>Spermatophyta</taxon>
        <taxon>Magnoliopsida</taxon>
        <taxon>eudicotyledons</taxon>
        <taxon>Gunneridae</taxon>
        <taxon>Pentapetalae</taxon>
        <taxon>rosids</taxon>
        <taxon>fabids</taxon>
        <taxon>Fabales</taxon>
        <taxon>Fabaceae</taxon>
        <taxon>Papilionoideae</taxon>
        <taxon>50 kb inversion clade</taxon>
        <taxon>NPAAA clade</taxon>
        <taxon>indigoferoid/millettioid clade</taxon>
        <taxon>Phaseoleae</taxon>
        <taxon>Mucuna</taxon>
    </lineage>
</organism>
<name>A0A371FQY7_MUCPR</name>
<reference evidence="2" key="1">
    <citation type="submission" date="2018-05" db="EMBL/GenBank/DDBJ databases">
        <title>Draft genome of Mucuna pruriens seed.</title>
        <authorList>
            <person name="Nnadi N.E."/>
            <person name="Vos R."/>
            <person name="Hasami M.H."/>
            <person name="Devisetty U.K."/>
            <person name="Aguiy J.C."/>
        </authorList>
    </citation>
    <scope>NUCLEOTIDE SEQUENCE [LARGE SCALE GENOMIC DNA]</scope>
    <source>
        <strain evidence="2">JCA_2017</strain>
    </source>
</reference>
<evidence type="ECO:0000313" key="2">
    <source>
        <dbReference type="EMBL" id="RDX80754.1"/>
    </source>
</evidence>
<dbReference type="Proteomes" id="UP000257109">
    <property type="component" value="Unassembled WGS sequence"/>
</dbReference>
<feature type="non-terminal residue" evidence="2">
    <location>
        <position position="1"/>
    </location>
</feature>
<proteinExistence type="predicted"/>
<keyword evidence="3" id="KW-1185">Reference proteome</keyword>
<evidence type="ECO:0000256" key="1">
    <source>
        <dbReference type="SAM" id="MobiDB-lite"/>
    </source>
</evidence>
<dbReference type="EMBL" id="QJKJ01008120">
    <property type="protein sequence ID" value="RDX80754.1"/>
    <property type="molecule type" value="Genomic_DNA"/>
</dbReference>
<protein>
    <submittedName>
        <fullName evidence="2">Uncharacterized protein</fullName>
    </submittedName>
</protein>
<comment type="caution">
    <text evidence="2">The sequence shown here is derived from an EMBL/GenBank/DDBJ whole genome shotgun (WGS) entry which is preliminary data.</text>
</comment>
<feature type="region of interest" description="Disordered" evidence="1">
    <location>
        <begin position="1"/>
        <end position="23"/>
    </location>
</feature>
<evidence type="ECO:0000313" key="3">
    <source>
        <dbReference type="Proteomes" id="UP000257109"/>
    </source>
</evidence>
<accession>A0A371FQY7</accession>
<gene>
    <name evidence="2" type="ORF">CR513_38661</name>
</gene>
<sequence>MNPKKPKKTLPLPLPHQDLRPGKHGPNLSIIATPLQLAKGNYQVIGVLGHPVSPTLKDSHLKDLLTNLEVQFIPKGVFLTRHPTITGEV</sequence>
<dbReference type="AlphaFoldDB" id="A0A371FQY7"/>